<dbReference type="RefSeq" id="WP_034719169.1">
    <property type="nucleotide sequence ID" value="NZ_FOIX01000004.1"/>
</dbReference>
<feature type="transmembrane region" description="Helical" evidence="1">
    <location>
        <begin position="21"/>
        <end position="41"/>
    </location>
</feature>
<dbReference type="AlphaFoldDB" id="A0A448NRP8"/>
<sequence>MLNRLFVADSKSTLDQRESTIRFFFFIGLFSFLLKPALFFSTEITTAVQEENHKEVLYVIGGAVVFGTSYIHTEEIKKITLKKTVSKDELDEIKISSISKQAAKIKKEQKERTNKIRPNISVTKRYSNVPTKENIKGSLGMKFSMVLISSSHYSFRGLILGITISQPIIFFKNQLVEQKYYTSLSYLQFGKYRSSSLRGPPQIYYKSQLEHVMI</sequence>
<dbReference type="KEGG" id="cant:NCTC13489_01665"/>
<reference evidence="2 4" key="1">
    <citation type="submission" date="2014-07" db="EMBL/GenBank/DDBJ databases">
        <authorList>
            <person name="Pisani N.G."/>
            <person name="Newman J.D."/>
        </authorList>
    </citation>
    <scope>NUCLEOTIDE SEQUENCE [LARGE SCALE GENOMIC DNA]</scope>
    <source>
        <strain evidence="2 4">LMG 24720</strain>
    </source>
</reference>
<dbReference type="Proteomes" id="UP000028349">
    <property type="component" value="Unassembled WGS sequence"/>
</dbReference>
<evidence type="ECO:0000313" key="5">
    <source>
        <dbReference type="Proteomes" id="UP000270036"/>
    </source>
</evidence>
<evidence type="ECO:0000256" key="1">
    <source>
        <dbReference type="SAM" id="Phobius"/>
    </source>
</evidence>
<keyword evidence="1" id="KW-1133">Transmembrane helix</keyword>
<protein>
    <submittedName>
        <fullName evidence="3">Uncharacterized protein</fullName>
    </submittedName>
</protein>
<accession>A0A448NRP8</accession>
<keyword evidence="4" id="KW-1185">Reference proteome</keyword>
<feature type="transmembrane region" description="Helical" evidence="1">
    <location>
        <begin position="56"/>
        <end position="73"/>
    </location>
</feature>
<evidence type="ECO:0000313" key="4">
    <source>
        <dbReference type="Proteomes" id="UP000028349"/>
    </source>
</evidence>
<name>A0A448NRP8_9FLAO</name>
<evidence type="ECO:0000313" key="2">
    <source>
        <dbReference type="EMBL" id="KEY18698.1"/>
    </source>
</evidence>
<evidence type="ECO:0000313" key="3">
    <source>
        <dbReference type="EMBL" id="VEH99701.1"/>
    </source>
</evidence>
<dbReference type="Proteomes" id="UP000270036">
    <property type="component" value="Chromosome"/>
</dbReference>
<organism evidence="3 5">
    <name type="scientific">Kaistella antarctica</name>
    <dbReference type="NCBI Taxonomy" id="266748"/>
    <lineage>
        <taxon>Bacteria</taxon>
        <taxon>Pseudomonadati</taxon>
        <taxon>Bacteroidota</taxon>
        <taxon>Flavobacteriia</taxon>
        <taxon>Flavobacteriales</taxon>
        <taxon>Weeksellaceae</taxon>
        <taxon>Chryseobacterium group</taxon>
        <taxon>Kaistella</taxon>
    </lineage>
</organism>
<keyword evidence="1" id="KW-0812">Transmembrane</keyword>
<gene>
    <name evidence="2" type="ORF">HY04_09455</name>
    <name evidence="3" type="ORF">NCTC13489_01665</name>
</gene>
<dbReference type="EMBL" id="LR134441">
    <property type="protein sequence ID" value="VEH99701.1"/>
    <property type="molecule type" value="Genomic_DNA"/>
</dbReference>
<keyword evidence="1" id="KW-0472">Membrane</keyword>
<proteinExistence type="predicted"/>
<reference evidence="3 5" key="2">
    <citation type="submission" date="2018-12" db="EMBL/GenBank/DDBJ databases">
        <authorList>
            <consortium name="Pathogen Informatics"/>
        </authorList>
    </citation>
    <scope>NUCLEOTIDE SEQUENCE [LARGE SCALE GENOMIC DNA]</scope>
    <source>
        <strain evidence="3 5">NCTC13489</strain>
    </source>
</reference>
<dbReference type="EMBL" id="JPEP01000002">
    <property type="protein sequence ID" value="KEY18698.1"/>
    <property type="molecule type" value="Genomic_DNA"/>
</dbReference>